<accession>A0A0J1FU59</accession>
<dbReference type="AlphaFoldDB" id="A0A0J1FU59"/>
<evidence type="ECO:0000313" key="2">
    <source>
        <dbReference type="EMBL" id="KLU66985.1"/>
    </source>
</evidence>
<name>A0A0J1FU59_9FIRM</name>
<dbReference type="PATRIC" id="fig|476652.3.peg.945"/>
<keyword evidence="3" id="KW-1185">Reference proteome</keyword>
<proteinExistence type="predicted"/>
<dbReference type="EMBL" id="LDZY01000003">
    <property type="protein sequence ID" value="KLU66985.1"/>
    <property type="molecule type" value="Genomic_DNA"/>
</dbReference>
<protein>
    <submittedName>
        <fullName evidence="2">Uncharacterized protein</fullName>
    </submittedName>
</protein>
<sequence length="238" mass="24625">MSYNSSSPNAIPATGAVSFGTHRTLNMSSFSKVGTTTATFNYQVLDESGKDITSTVPAAQLSAVTSVSSSITLDPNKGLGTITYNSASDSDKSIIITLVDLTTGNVATLDSSSGAGSYTAPANNSASEVSSSNQYSDQKVSKIAINSTKLGIPLPYGNQRVGYATYTVYDQYGADITSTSLANNIQFTSNVGTITAKRGLITLSFFSNINSESLTNITITGVDSNSNVTTTATLTVGH</sequence>
<feature type="compositionally biased region" description="Low complexity" evidence="1">
    <location>
        <begin position="120"/>
        <end position="133"/>
    </location>
</feature>
<dbReference type="STRING" id="476652.DEAC_c09190"/>
<gene>
    <name evidence="2" type="ORF">DEAC_c09190</name>
</gene>
<dbReference type="Proteomes" id="UP000036356">
    <property type="component" value="Unassembled WGS sequence"/>
</dbReference>
<feature type="region of interest" description="Disordered" evidence="1">
    <location>
        <begin position="112"/>
        <end position="133"/>
    </location>
</feature>
<comment type="caution">
    <text evidence="2">The sequence shown here is derived from an EMBL/GenBank/DDBJ whole genome shotgun (WGS) entry which is preliminary data.</text>
</comment>
<reference evidence="2 3" key="1">
    <citation type="submission" date="2015-06" db="EMBL/GenBank/DDBJ databases">
        <title>Draft genome of the moderately acidophilic sulfate reducer Candidatus Desulfosporosinus acididurans strain M1.</title>
        <authorList>
            <person name="Poehlein A."/>
            <person name="Petzsch P."/>
            <person name="Johnson B.D."/>
            <person name="Schloemann M."/>
            <person name="Daniel R."/>
            <person name="Muehling M."/>
        </authorList>
    </citation>
    <scope>NUCLEOTIDE SEQUENCE [LARGE SCALE GENOMIC DNA]</scope>
    <source>
        <strain evidence="2 3">M1</strain>
    </source>
</reference>
<organism evidence="2 3">
    <name type="scientific">Desulfosporosinus acididurans</name>
    <dbReference type="NCBI Taxonomy" id="476652"/>
    <lineage>
        <taxon>Bacteria</taxon>
        <taxon>Bacillati</taxon>
        <taxon>Bacillota</taxon>
        <taxon>Clostridia</taxon>
        <taxon>Eubacteriales</taxon>
        <taxon>Desulfitobacteriaceae</taxon>
        <taxon>Desulfosporosinus</taxon>
    </lineage>
</organism>
<evidence type="ECO:0000256" key="1">
    <source>
        <dbReference type="SAM" id="MobiDB-lite"/>
    </source>
</evidence>
<evidence type="ECO:0000313" key="3">
    <source>
        <dbReference type="Proteomes" id="UP000036356"/>
    </source>
</evidence>